<proteinExistence type="inferred from homology"/>
<dbReference type="InterPro" id="IPR027417">
    <property type="entry name" value="P-loop_NTPase"/>
</dbReference>
<dbReference type="PROSITE" id="PS51419">
    <property type="entry name" value="RAB"/>
    <property type="match status" value="1"/>
</dbReference>
<keyword evidence="3" id="KW-0813">Transport</keyword>
<evidence type="ECO:0000256" key="9">
    <source>
        <dbReference type="ARBA" id="ARBA00081865"/>
    </source>
</evidence>
<comment type="similarity">
    <text evidence="1">Belongs to the small GTPase superfamily. Rab family.</text>
</comment>
<evidence type="ECO:0000256" key="8">
    <source>
        <dbReference type="ARBA" id="ARBA00067099"/>
    </source>
</evidence>
<evidence type="ECO:0000256" key="4">
    <source>
        <dbReference type="ARBA" id="ARBA00023134"/>
    </source>
</evidence>
<protein>
    <recommendedName>
        <fullName evidence="8">Ras-related protein Rab-1</fullName>
    </recommendedName>
    <alternativeName>
        <fullName evidence="9">Small GTP-binding protein rab1</fullName>
    </alternativeName>
</protein>
<accession>A0A7S0DBL7</accession>
<dbReference type="Pfam" id="PF00071">
    <property type="entry name" value="Ras"/>
    <property type="match status" value="1"/>
</dbReference>
<name>A0A7S0DBL7_9EUKA</name>
<dbReference type="InterPro" id="IPR050305">
    <property type="entry name" value="Small_GTPase_Rab"/>
</dbReference>
<dbReference type="SMART" id="SM00173">
    <property type="entry name" value="RAS"/>
    <property type="match status" value="1"/>
</dbReference>
<keyword evidence="2" id="KW-0547">Nucleotide-binding</keyword>
<dbReference type="PRINTS" id="PR00449">
    <property type="entry name" value="RASTRNSFRMNG"/>
</dbReference>
<dbReference type="SMART" id="SM00176">
    <property type="entry name" value="RAN"/>
    <property type="match status" value="1"/>
</dbReference>
<keyword evidence="4" id="KW-0342">GTP-binding</keyword>
<dbReference type="SMART" id="SM00177">
    <property type="entry name" value="ARF"/>
    <property type="match status" value="1"/>
</dbReference>
<dbReference type="EMBL" id="HBEM01014762">
    <property type="protein sequence ID" value="CAD8449789.1"/>
    <property type="molecule type" value="Transcribed_RNA"/>
</dbReference>
<keyword evidence="5" id="KW-0449">Lipoprotein</keyword>
<evidence type="ECO:0000256" key="2">
    <source>
        <dbReference type="ARBA" id="ARBA00022741"/>
    </source>
</evidence>
<keyword evidence="3" id="KW-0653">Protein transport</keyword>
<dbReference type="InterPro" id="IPR001806">
    <property type="entry name" value="Small_GTPase"/>
</dbReference>
<dbReference type="Gene3D" id="3.40.50.300">
    <property type="entry name" value="P-loop containing nucleotide triphosphate hydrolases"/>
    <property type="match status" value="1"/>
</dbReference>
<evidence type="ECO:0000256" key="5">
    <source>
        <dbReference type="ARBA" id="ARBA00023288"/>
    </source>
</evidence>
<dbReference type="InterPro" id="IPR005225">
    <property type="entry name" value="Small_GTP-bd"/>
</dbReference>
<evidence type="ECO:0000256" key="7">
    <source>
        <dbReference type="ARBA" id="ARBA00053444"/>
    </source>
</evidence>
<dbReference type="GO" id="GO:0015031">
    <property type="term" value="P:protein transport"/>
    <property type="evidence" value="ECO:0007669"/>
    <property type="project" value="UniProtKB-KW"/>
</dbReference>
<dbReference type="NCBIfam" id="TIGR00231">
    <property type="entry name" value="small_GTP"/>
    <property type="match status" value="1"/>
</dbReference>
<dbReference type="PANTHER" id="PTHR47980">
    <property type="entry name" value="LD44762P"/>
    <property type="match status" value="1"/>
</dbReference>
<evidence type="ECO:0000256" key="6">
    <source>
        <dbReference type="ARBA" id="ARBA00023289"/>
    </source>
</evidence>
<reference evidence="10" key="1">
    <citation type="submission" date="2021-01" db="EMBL/GenBank/DDBJ databases">
        <authorList>
            <person name="Corre E."/>
            <person name="Pelletier E."/>
            <person name="Niang G."/>
            <person name="Scheremetjew M."/>
            <person name="Finn R."/>
            <person name="Kale V."/>
            <person name="Holt S."/>
            <person name="Cochrane G."/>
            <person name="Meng A."/>
            <person name="Brown T."/>
            <person name="Cohen L."/>
        </authorList>
    </citation>
    <scope>NUCLEOTIDE SEQUENCE</scope>
    <source>
        <strain evidence="10">CCMP2058</strain>
    </source>
</reference>
<evidence type="ECO:0000313" key="10">
    <source>
        <dbReference type="EMBL" id="CAD8449789.1"/>
    </source>
</evidence>
<sequence>MPKDRYIVRLLMLGDSGSGKSTLLLRYVKDEFEMEHMPTIGIDFRMKTIELDGKTVKVQIWDTAGQERFRTITHNYYRGAHGILIVYDVTKAESFNSLKKWIQDVRAYAEQNVNLVLIGNKCDLAESREVDYETGENLAKEFGIKFFETSAKDHVNVTEAFDALTRDVIQRKFKGGGENKTTVDIDLKESKSSSCCK</sequence>
<dbReference type="AlphaFoldDB" id="A0A7S0DBL7"/>
<dbReference type="SMART" id="SM00175">
    <property type="entry name" value="RAB"/>
    <property type="match status" value="1"/>
</dbReference>
<dbReference type="SUPFAM" id="SSF52540">
    <property type="entry name" value="P-loop containing nucleoside triphosphate hydrolases"/>
    <property type="match status" value="1"/>
</dbReference>
<dbReference type="CDD" id="cd00154">
    <property type="entry name" value="Rab"/>
    <property type="match status" value="1"/>
</dbReference>
<dbReference type="PROSITE" id="PS51420">
    <property type="entry name" value="RHO"/>
    <property type="match status" value="1"/>
</dbReference>
<keyword evidence="6" id="KW-0636">Prenylation</keyword>
<comment type="function">
    <text evidence="7">Protein transport. Probably involved in vesicular traffic from ER to Golgi.</text>
</comment>
<dbReference type="PROSITE" id="PS51417">
    <property type="entry name" value="ARF"/>
    <property type="match status" value="1"/>
</dbReference>
<evidence type="ECO:0000256" key="1">
    <source>
        <dbReference type="ARBA" id="ARBA00006270"/>
    </source>
</evidence>
<dbReference type="PROSITE" id="PS51421">
    <property type="entry name" value="RAS"/>
    <property type="match status" value="1"/>
</dbReference>
<dbReference type="FunFam" id="3.40.50.300:FF:001018">
    <property type="entry name" value="Rab family GTPase"/>
    <property type="match status" value="1"/>
</dbReference>
<evidence type="ECO:0000256" key="3">
    <source>
        <dbReference type="ARBA" id="ARBA00022927"/>
    </source>
</evidence>
<organism evidence="10">
    <name type="scientific">Amorphochlora amoebiformis</name>
    <dbReference type="NCBI Taxonomy" id="1561963"/>
    <lineage>
        <taxon>Eukaryota</taxon>
        <taxon>Sar</taxon>
        <taxon>Rhizaria</taxon>
        <taxon>Cercozoa</taxon>
        <taxon>Chlorarachniophyceae</taxon>
        <taxon>Amorphochlora</taxon>
    </lineage>
</organism>
<dbReference type="GO" id="GO:0005525">
    <property type="term" value="F:GTP binding"/>
    <property type="evidence" value="ECO:0007669"/>
    <property type="project" value="UniProtKB-KW"/>
</dbReference>
<dbReference type="GO" id="GO:0003924">
    <property type="term" value="F:GTPase activity"/>
    <property type="evidence" value="ECO:0007669"/>
    <property type="project" value="InterPro"/>
</dbReference>
<gene>
    <name evidence="10" type="ORF">LAMO00422_LOCUS10179</name>
</gene>
<dbReference type="SMART" id="SM00174">
    <property type="entry name" value="RHO"/>
    <property type="match status" value="1"/>
</dbReference>